<dbReference type="Proteomes" id="UP000734854">
    <property type="component" value="Unassembled WGS sequence"/>
</dbReference>
<dbReference type="AlphaFoldDB" id="A0A8J5H1F1"/>
<gene>
    <name evidence="1" type="ORF">ZIOFF_021409</name>
</gene>
<reference evidence="1 2" key="1">
    <citation type="submission" date="2020-08" db="EMBL/GenBank/DDBJ databases">
        <title>Plant Genome Project.</title>
        <authorList>
            <person name="Zhang R.-G."/>
        </authorList>
    </citation>
    <scope>NUCLEOTIDE SEQUENCE [LARGE SCALE GENOMIC DNA]</scope>
    <source>
        <tissue evidence="1">Rhizome</tissue>
    </source>
</reference>
<dbReference type="EMBL" id="JACMSC010000006">
    <property type="protein sequence ID" value="KAG6518008.1"/>
    <property type="molecule type" value="Genomic_DNA"/>
</dbReference>
<accession>A0A8J5H1F1</accession>
<proteinExistence type="predicted"/>
<comment type="caution">
    <text evidence="1">The sequence shown here is derived from an EMBL/GenBank/DDBJ whole genome shotgun (WGS) entry which is preliminary data.</text>
</comment>
<evidence type="ECO:0000313" key="1">
    <source>
        <dbReference type="EMBL" id="KAG6518008.1"/>
    </source>
</evidence>
<protein>
    <submittedName>
        <fullName evidence="1">Uncharacterized protein</fullName>
    </submittedName>
</protein>
<keyword evidence="2" id="KW-1185">Reference proteome</keyword>
<evidence type="ECO:0000313" key="2">
    <source>
        <dbReference type="Proteomes" id="UP000734854"/>
    </source>
</evidence>
<name>A0A8J5H1F1_ZINOF</name>
<sequence>MAVTILDWGSTEGAILAVKIGRPGYRVSKQFDPETKQRSLLFQCPSLAIMKHDILHSLQITVCNYDLLVYLSFSKRLVVWMSMSGTVEGSSPTLCSAAVAGVSAGIVGTLPSVEATRDGWQRLV</sequence>
<organism evidence="1 2">
    <name type="scientific">Zingiber officinale</name>
    <name type="common">Ginger</name>
    <name type="synonym">Amomum zingiber</name>
    <dbReference type="NCBI Taxonomy" id="94328"/>
    <lineage>
        <taxon>Eukaryota</taxon>
        <taxon>Viridiplantae</taxon>
        <taxon>Streptophyta</taxon>
        <taxon>Embryophyta</taxon>
        <taxon>Tracheophyta</taxon>
        <taxon>Spermatophyta</taxon>
        <taxon>Magnoliopsida</taxon>
        <taxon>Liliopsida</taxon>
        <taxon>Zingiberales</taxon>
        <taxon>Zingiberaceae</taxon>
        <taxon>Zingiber</taxon>
    </lineage>
</organism>